<keyword evidence="5 6" id="KW-0413">Isomerase</keyword>
<evidence type="ECO:0000256" key="4">
    <source>
        <dbReference type="ARBA" id="ARBA00023110"/>
    </source>
</evidence>
<evidence type="ECO:0000256" key="2">
    <source>
        <dbReference type="ARBA" id="ARBA00007656"/>
    </source>
</evidence>
<name>A0A2S0MAJ4_9BURK</name>
<dbReference type="GO" id="GO:0003755">
    <property type="term" value="F:peptidyl-prolyl cis-trans isomerase activity"/>
    <property type="evidence" value="ECO:0007669"/>
    <property type="project" value="UniProtKB-KW"/>
</dbReference>
<dbReference type="PROSITE" id="PS01096">
    <property type="entry name" value="PPIC_PPIASE_1"/>
    <property type="match status" value="1"/>
</dbReference>
<dbReference type="EMBL" id="CP027666">
    <property type="protein sequence ID" value="AVO32827.1"/>
    <property type="molecule type" value="Genomic_DNA"/>
</dbReference>
<evidence type="ECO:0000256" key="3">
    <source>
        <dbReference type="ARBA" id="ARBA00013194"/>
    </source>
</evidence>
<protein>
    <recommendedName>
        <fullName evidence="3">peptidylprolyl isomerase</fullName>
        <ecNumber evidence="3">5.2.1.8</ecNumber>
    </recommendedName>
</protein>
<reference evidence="8 9" key="1">
    <citation type="submission" date="2018-03" db="EMBL/GenBank/DDBJ databases">
        <title>Genome sequencing of Ottowia sp.</title>
        <authorList>
            <person name="Kim S.-J."/>
            <person name="Heo J."/>
            <person name="Kwon S.-W."/>
        </authorList>
    </citation>
    <scope>NUCLEOTIDE SEQUENCE [LARGE SCALE GENOMIC DNA]</scope>
    <source>
        <strain evidence="8 9">KADR8-3</strain>
    </source>
</reference>
<dbReference type="RefSeq" id="WP_106700907.1">
    <property type="nucleotide sequence ID" value="NZ_CP027666.1"/>
</dbReference>
<accession>A0A2S0MAJ4</accession>
<dbReference type="PROSITE" id="PS50198">
    <property type="entry name" value="PPIC_PPIASE_2"/>
    <property type="match status" value="1"/>
</dbReference>
<comment type="catalytic activity">
    <reaction evidence="1">
        <text>[protein]-peptidylproline (omega=180) = [protein]-peptidylproline (omega=0)</text>
        <dbReference type="Rhea" id="RHEA:16237"/>
        <dbReference type="Rhea" id="RHEA-COMP:10747"/>
        <dbReference type="Rhea" id="RHEA-COMP:10748"/>
        <dbReference type="ChEBI" id="CHEBI:83833"/>
        <dbReference type="ChEBI" id="CHEBI:83834"/>
        <dbReference type="EC" id="5.2.1.8"/>
    </reaction>
</comment>
<feature type="domain" description="PpiC" evidence="7">
    <location>
        <begin position="136"/>
        <end position="243"/>
    </location>
</feature>
<dbReference type="InterPro" id="IPR023058">
    <property type="entry name" value="PPIase_PpiC_CS"/>
</dbReference>
<gene>
    <name evidence="8" type="ORF">C6570_00045</name>
</gene>
<dbReference type="SUPFAM" id="SSF54534">
    <property type="entry name" value="FKBP-like"/>
    <property type="match status" value="1"/>
</dbReference>
<organism evidence="8 9">
    <name type="scientific">Ottowia oryzae</name>
    <dbReference type="NCBI Taxonomy" id="2109914"/>
    <lineage>
        <taxon>Bacteria</taxon>
        <taxon>Pseudomonadati</taxon>
        <taxon>Pseudomonadota</taxon>
        <taxon>Betaproteobacteria</taxon>
        <taxon>Burkholderiales</taxon>
        <taxon>Comamonadaceae</taxon>
        <taxon>Ottowia</taxon>
    </lineage>
</organism>
<dbReference type="PANTHER" id="PTHR47245">
    <property type="entry name" value="PEPTIDYLPROLYL ISOMERASE"/>
    <property type="match status" value="1"/>
</dbReference>
<evidence type="ECO:0000256" key="5">
    <source>
        <dbReference type="ARBA" id="ARBA00023235"/>
    </source>
</evidence>
<dbReference type="PANTHER" id="PTHR47245:SF2">
    <property type="entry name" value="PEPTIDYL-PROLYL CIS-TRANS ISOMERASE HP_0175-RELATED"/>
    <property type="match status" value="1"/>
</dbReference>
<evidence type="ECO:0000256" key="6">
    <source>
        <dbReference type="PROSITE-ProRule" id="PRU00278"/>
    </source>
</evidence>
<evidence type="ECO:0000259" key="7">
    <source>
        <dbReference type="PROSITE" id="PS50198"/>
    </source>
</evidence>
<dbReference type="Proteomes" id="UP000239709">
    <property type="component" value="Chromosome"/>
</dbReference>
<comment type="similarity">
    <text evidence="2">Belongs to the PpiC/parvulin rotamase family.</text>
</comment>
<dbReference type="AlphaFoldDB" id="A0A2S0MAJ4"/>
<dbReference type="InterPro" id="IPR050245">
    <property type="entry name" value="PrsA_foldase"/>
</dbReference>
<keyword evidence="4 6" id="KW-0697">Rotamase</keyword>
<dbReference type="KEGG" id="otk:C6570_00045"/>
<dbReference type="Gene3D" id="3.10.50.40">
    <property type="match status" value="1"/>
</dbReference>
<evidence type="ECO:0000256" key="1">
    <source>
        <dbReference type="ARBA" id="ARBA00000971"/>
    </source>
</evidence>
<evidence type="ECO:0000313" key="8">
    <source>
        <dbReference type="EMBL" id="AVO32827.1"/>
    </source>
</evidence>
<proteinExistence type="inferred from homology"/>
<dbReference type="InterPro" id="IPR046357">
    <property type="entry name" value="PPIase_dom_sf"/>
</dbReference>
<dbReference type="OrthoDB" id="9769613at2"/>
<dbReference type="EC" id="5.2.1.8" evidence="3"/>
<dbReference type="Pfam" id="PF00639">
    <property type="entry name" value="Rotamase"/>
    <property type="match status" value="1"/>
</dbReference>
<sequence>MNALDPVNSHGCGGGCSCSGSADTAEPELPLMEAPFEARPDDWTPPHVNGVALCDEQEVLDAPALRQRACTELLRQAAIAKDLLPADDPAPHRGATSEAAADAIERLLDTALELPEPMDAAGRRHYAAHAGRYAIGEKVRARHVLFAVTPGVDVQQLRQRAEACLLDVRNTTPQEQAAGDRFAAAAKSTSNCPSGAQGGDLGWLTAQDCAPEFARELFGQAEVGVLPRLVHSRFGLHVVEVLERAAGTTPPYEQVRATVLATLRQQSFATALSQYLQLLAGQAQMHGVELEGAETPLVQ</sequence>
<keyword evidence="9" id="KW-1185">Reference proteome</keyword>
<dbReference type="InterPro" id="IPR000297">
    <property type="entry name" value="PPIase_PpiC"/>
</dbReference>
<evidence type="ECO:0000313" key="9">
    <source>
        <dbReference type="Proteomes" id="UP000239709"/>
    </source>
</evidence>